<organism evidence="6">
    <name type="scientific">marine metagenome</name>
    <dbReference type="NCBI Taxonomy" id="408172"/>
    <lineage>
        <taxon>unclassified sequences</taxon>
        <taxon>metagenomes</taxon>
        <taxon>ecological metagenomes</taxon>
    </lineage>
</organism>
<evidence type="ECO:0000256" key="3">
    <source>
        <dbReference type="ARBA" id="ARBA00022630"/>
    </source>
</evidence>
<dbReference type="Pfam" id="PF13932">
    <property type="entry name" value="SAM_GIDA_C"/>
    <property type="match status" value="1"/>
</dbReference>
<dbReference type="InterPro" id="IPR002218">
    <property type="entry name" value="MnmG-rel"/>
</dbReference>
<proteinExistence type="inferred from homology"/>
<dbReference type="InterPro" id="IPR047001">
    <property type="entry name" value="MnmG_C_subdom"/>
</dbReference>
<sequence>RKYLQKTKIKTNKKTETLWAHLKRTENNIFKIPEMPAVRRSVLFALESETKYEGYISIQSKRIENIKKLENIKIPSTFDFSKIPNLSSESIEKLVKIKPESLAQALRIDGVRQSDISMLSFYLYKKQ</sequence>
<feature type="non-terminal residue" evidence="6">
    <location>
        <position position="1"/>
    </location>
</feature>
<dbReference type="GO" id="GO:0050660">
    <property type="term" value="F:flavin adenine dinucleotide binding"/>
    <property type="evidence" value="ECO:0007669"/>
    <property type="project" value="InterPro"/>
</dbReference>
<dbReference type="Gene3D" id="1.10.150.570">
    <property type="entry name" value="GidA associated domain, C-terminal subdomain"/>
    <property type="match status" value="1"/>
</dbReference>
<dbReference type="InterPro" id="IPR026904">
    <property type="entry name" value="MnmG_C"/>
</dbReference>
<dbReference type="InterPro" id="IPR044920">
    <property type="entry name" value="MnmG_C_subdom_sf"/>
</dbReference>
<gene>
    <name evidence="6" type="ORF">METZ01_LOCUS407720</name>
</gene>
<reference evidence="6" key="1">
    <citation type="submission" date="2018-05" db="EMBL/GenBank/DDBJ databases">
        <authorList>
            <person name="Lanie J.A."/>
            <person name="Ng W.-L."/>
            <person name="Kazmierczak K.M."/>
            <person name="Andrzejewski T.M."/>
            <person name="Davidsen T.M."/>
            <person name="Wayne K.J."/>
            <person name="Tettelin H."/>
            <person name="Glass J.I."/>
            <person name="Rusch D."/>
            <person name="Podicherti R."/>
            <person name="Tsui H.-C.T."/>
            <person name="Winkler M.E."/>
        </authorList>
    </citation>
    <scope>NUCLEOTIDE SEQUENCE</scope>
</reference>
<feature type="domain" description="tRNA uridine 5-carboxymethylaminomethyl modification enzyme C-terminal subdomain" evidence="5">
    <location>
        <begin position="50"/>
        <end position="121"/>
    </location>
</feature>
<evidence type="ECO:0000313" key="6">
    <source>
        <dbReference type="EMBL" id="SVD54866.1"/>
    </source>
</evidence>
<dbReference type="GO" id="GO:0030488">
    <property type="term" value="P:tRNA methylation"/>
    <property type="evidence" value="ECO:0007669"/>
    <property type="project" value="TreeGrafter"/>
</dbReference>
<dbReference type="GO" id="GO:0002098">
    <property type="term" value="P:tRNA wobble uridine modification"/>
    <property type="evidence" value="ECO:0007669"/>
    <property type="project" value="UniProtKB-ARBA"/>
</dbReference>
<keyword evidence="3" id="KW-0285">Flavoprotein</keyword>
<evidence type="ECO:0000256" key="4">
    <source>
        <dbReference type="ARBA" id="ARBA00022827"/>
    </source>
</evidence>
<protein>
    <recommendedName>
        <fullName evidence="5">tRNA uridine 5-carboxymethylaminomethyl modification enzyme C-terminal subdomain domain-containing protein</fullName>
    </recommendedName>
</protein>
<dbReference type="FunFam" id="1.10.150.570:FF:000001">
    <property type="entry name" value="tRNA uridine 5-carboxymethylaminomethyl modification enzyme MnmG"/>
    <property type="match status" value="1"/>
</dbReference>
<dbReference type="EMBL" id="UINC01157719">
    <property type="protein sequence ID" value="SVD54866.1"/>
    <property type="molecule type" value="Genomic_DNA"/>
</dbReference>
<accession>A0A382W7L8</accession>
<dbReference type="PANTHER" id="PTHR11806:SF0">
    <property type="entry name" value="PROTEIN MTO1 HOMOLOG, MITOCHONDRIAL"/>
    <property type="match status" value="1"/>
</dbReference>
<comment type="cofactor">
    <cofactor evidence="1">
        <name>FAD</name>
        <dbReference type="ChEBI" id="CHEBI:57692"/>
    </cofactor>
</comment>
<evidence type="ECO:0000256" key="1">
    <source>
        <dbReference type="ARBA" id="ARBA00001974"/>
    </source>
</evidence>
<dbReference type="AlphaFoldDB" id="A0A382W7L8"/>
<dbReference type="SMART" id="SM01228">
    <property type="entry name" value="GIDA_assoc_3"/>
    <property type="match status" value="1"/>
</dbReference>
<keyword evidence="4" id="KW-0274">FAD</keyword>
<comment type="similarity">
    <text evidence="2">Belongs to the MnmG family.</text>
</comment>
<evidence type="ECO:0000256" key="2">
    <source>
        <dbReference type="ARBA" id="ARBA00007653"/>
    </source>
</evidence>
<dbReference type="PANTHER" id="PTHR11806">
    <property type="entry name" value="GLUCOSE INHIBITED DIVISION PROTEIN A"/>
    <property type="match status" value="1"/>
</dbReference>
<name>A0A382W7L8_9ZZZZ</name>
<dbReference type="GO" id="GO:0005829">
    <property type="term" value="C:cytosol"/>
    <property type="evidence" value="ECO:0007669"/>
    <property type="project" value="TreeGrafter"/>
</dbReference>
<evidence type="ECO:0000259" key="5">
    <source>
        <dbReference type="SMART" id="SM01228"/>
    </source>
</evidence>